<reference evidence="1" key="1">
    <citation type="journal article" date="2014" name="Front. Microbiol.">
        <title>High frequency of phylogenetically diverse reductive dehalogenase-homologous genes in deep subseafloor sedimentary metagenomes.</title>
        <authorList>
            <person name="Kawai M."/>
            <person name="Futagami T."/>
            <person name="Toyoda A."/>
            <person name="Takaki Y."/>
            <person name="Nishi S."/>
            <person name="Hori S."/>
            <person name="Arai W."/>
            <person name="Tsubouchi T."/>
            <person name="Morono Y."/>
            <person name="Uchiyama I."/>
            <person name="Ito T."/>
            <person name="Fujiyama A."/>
            <person name="Inagaki F."/>
            <person name="Takami H."/>
        </authorList>
    </citation>
    <scope>NUCLEOTIDE SEQUENCE</scope>
    <source>
        <strain evidence="1">Expedition CK06-06</strain>
    </source>
</reference>
<feature type="non-terminal residue" evidence="1">
    <location>
        <position position="42"/>
    </location>
</feature>
<comment type="caution">
    <text evidence="1">The sequence shown here is derived from an EMBL/GenBank/DDBJ whole genome shotgun (WGS) entry which is preliminary data.</text>
</comment>
<proteinExistence type="predicted"/>
<organism evidence="1">
    <name type="scientific">marine sediment metagenome</name>
    <dbReference type="NCBI Taxonomy" id="412755"/>
    <lineage>
        <taxon>unclassified sequences</taxon>
        <taxon>metagenomes</taxon>
        <taxon>ecological metagenomes</taxon>
    </lineage>
</organism>
<accession>X1CBI1</accession>
<gene>
    <name evidence="1" type="ORF">S01H4_50176</name>
</gene>
<evidence type="ECO:0000313" key="1">
    <source>
        <dbReference type="EMBL" id="GAG90572.1"/>
    </source>
</evidence>
<sequence length="42" mass="4742">MENKTNKITSTTEVKRGKADEQKTICPRCGKDINNPNSCREC</sequence>
<dbReference type="AlphaFoldDB" id="X1CBI1"/>
<name>X1CBI1_9ZZZZ</name>
<dbReference type="EMBL" id="BART01028464">
    <property type="protein sequence ID" value="GAG90572.1"/>
    <property type="molecule type" value="Genomic_DNA"/>
</dbReference>
<protein>
    <submittedName>
        <fullName evidence="1">Uncharacterized protein</fullName>
    </submittedName>
</protein>